<evidence type="ECO:0000313" key="1">
    <source>
        <dbReference type="EMBL" id="KRO16392.1"/>
    </source>
</evidence>
<dbReference type="PANTHER" id="PTHR38455">
    <property type="entry name" value="HYPOTHETICAL CYTOSOLIC PROTEIN"/>
    <property type="match status" value="1"/>
</dbReference>
<name>A0A0R2MS46_9LACO</name>
<evidence type="ECO:0008006" key="3">
    <source>
        <dbReference type="Google" id="ProtNLM"/>
    </source>
</evidence>
<proteinExistence type="predicted"/>
<gene>
    <name evidence="1" type="ORF">IV56_GL001174</name>
</gene>
<dbReference type="InterPro" id="IPR009296">
    <property type="entry name" value="DUF951"/>
</dbReference>
<accession>A0A0R2MS46</accession>
<dbReference type="Pfam" id="PF06107">
    <property type="entry name" value="DUF951"/>
    <property type="match status" value="1"/>
</dbReference>
<organism evidence="1 2">
    <name type="scientific">Lacticaseibacillus saniviri JCM 17471 = DSM 24301</name>
    <dbReference type="NCBI Taxonomy" id="1293598"/>
    <lineage>
        <taxon>Bacteria</taxon>
        <taxon>Bacillati</taxon>
        <taxon>Bacillota</taxon>
        <taxon>Bacilli</taxon>
        <taxon>Lactobacillales</taxon>
        <taxon>Lactobacillaceae</taxon>
        <taxon>Lacticaseibacillus</taxon>
    </lineage>
</organism>
<comment type="caution">
    <text evidence="1">The sequence shown here is derived from an EMBL/GenBank/DDBJ whole genome shotgun (WGS) entry which is preliminary data.</text>
</comment>
<keyword evidence="2" id="KW-1185">Reference proteome</keyword>
<dbReference type="EMBL" id="JQCE01000038">
    <property type="protein sequence ID" value="KRO16392.1"/>
    <property type="molecule type" value="Genomic_DNA"/>
</dbReference>
<dbReference type="PIRSF" id="PIRSF037263">
    <property type="entry name" value="DUF951_bac"/>
    <property type="match status" value="1"/>
</dbReference>
<dbReference type="Proteomes" id="UP000050969">
    <property type="component" value="Unassembled WGS sequence"/>
</dbReference>
<dbReference type="STRING" id="1293598.IV56_GL001174"/>
<protein>
    <recommendedName>
        <fullName evidence="3">DUF951 domain-containing protein</fullName>
    </recommendedName>
</protein>
<dbReference type="PATRIC" id="fig|1293598.4.peg.1237"/>
<dbReference type="PANTHER" id="PTHR38455:SF1">
    <property type="entry name" value="DUF951 DOMAIN-CONTAINING PROTEIN"/>
    <property type="match status" value="1"/>
</dbReference>
<evidence type="ECO:0000313" key="2">
    <source>
        <dbReference type="Proteomes" id="UP000050969"/>
    </source>
</evidence>
<dbReference type="AlphaFoldDB" id="A0A0R2MS46"/>
<sequence length="52" mass="6142">MKKPHACGTNRFEIIRLGMDIKLKCTGCGHIIMMPRRDFDKHLKKILEHHEN</sequence>
<reference evidence="1 2" key="1">
    <citation type="journal article" date="2015" name="Genome Announc.">
        <title>Expanding the biotechnology potential of lactobacilli through comparative genomics of 213 strains and associated genera.</title>
        <authorList>
            <person name="Sun Z."/>
            <person name="Harris H.M."/>
            <person name="McCann A."/>
            <person name="Guo C."/>
            <person name="Argimon S."/>
            <person name="Zhang W."/>
            <person name="Yang X."/>
            <person name="Jeffery I.B."/>
            <person name="Cooney J.C."/>
            <person name="Kagawa T.F."/>
            <person name="Liu W."/>
            <person name="Song Y."/>
            <person name="Salvetti E."/>
            <person name="Wrobel A."/>
            <person name="Rasinkangas P."/>
            <person name="Parkhill J."/>
            <person name="Rea M.C."/>
            <person name="O'Sullivan O."/>
            <person name="Ritari J."/>
            <person name="Douillard F.P."/>
            <person name="Paul Ross R."/>
            <person name="Yang R."/>
            <person name="Briner A.E."/>
            <person name="Felis G.E."/>
            <person name="de Vos W.M."/>
            <person name="Barrangou R."/>
            <person name="Klaenhammer T.R."/>
            <person name="Caufield P.W."/>
            <person name="Cui Y."/>
            <person name="Zhang H."/>
            <person name="O'Toole P.W."/>
        </authorList>
    </citation>
    <scope>NUCLEOTIDE SEQUENCE [LARGE SCALE GENOMIC DNA]</scope>
    <source>
        <strain evidence="1 2">DSM 24301</strain>
    </source>
</reference>